<reference evidence="1" key="2">
    <citation type="journal article" date="2015" name="Data Brief">
        <title>Shoot transcriptome of the giant reed, Arundo donax.</title>
        <authorList>
            <person name="Barrero R.A."/>
            <person name="Guerrero F.D."/>
            <person name="Moolhuijzen P."/>
            <person name="Goolsby J.A."/>
            <person name="Tidwell J."/>
            <person name="Bellgard S.E."/>
            <person name="Bellgard M.I."/>
        </authorList>
    </citation>
    <scope>NUCLEOTIDE SEQUENCE</scope>
    <source>
        <tissue evidence="1">Shoot tissue taken approximately 20 cm above the soil surface</tissue>
    </source>
</reference>
<dbReference type="EMBL" id="GBRH01183453">
    <property type="protein sequence ID" value="JAE14443.1"/>
    <property type="molecule type" value="Transcribed_RNA"/>
</dbReference>
<reference evidence="1" key="1">
    <citation type="submission" date="2014-09" db="EMBL/GenBank/DDBJ databases">
        <authorList>
            <person name="Magalhaes I.L.F."/>
            <person name="Oliveira U."/>
            <person name="Santos F.R."/>
            <person name="Vidigal T.H.D.A."/>
            <person name="Brescovit A.D."/>
            <person name="Santos A.J."/>
        </authorList>
    </citation>
    <scope>NUCLEOTIDE SEQUENCE</scope>
    <source>
        <tissue evidence="1">Shoot tissue taken approximately 20 cm above the soil surface</tissue>
    </source>
</reference>
<protein>
    <submittedName>
        <fullName evidence="1">Uncharacterized protein</fullName>
    </submittedName>
</protein>
<sequence>MQAVNFVTGPCYVSNKQRLLSEKQDFHLCRMHHLPRPRVLCL</sequence>
<accession>A0A0A9G1E5</accession>
<name>A0A0A9G1E5_ARUDO</name>
<dbReference type="AlphaFoldDB" id="A0A0A9G1E5"/>
<proteinExistence type="predicted"/>
<organism evidence="1">
    <name type="scientific">Arundo donax</name>
    <name type="common">Giant reed</name>
    <name type="synonym">Donax arundinaceus</name>
    <dbReference type="NCBI Taxonomy" id="35708"/>
    <lineage>
        <taxon>Eukaryota</taxon>
        <taxon>Viridiplantae</taxon>
        <taxon>Streptophyta</taxon>
        <taxon>Embryophyta</taxon>
        <taxon>Tracheophyta</taxon>
        <taxon>Spermatophyta</taxon>
        <taxon>Magnoliopsida</taxon>
        <taxon>Liliopsida</taxon>
        <taxon>Poales</taxon>
        <taxon>Poaceae</taxon>
        <taxon>PACMAD clade</taxon>
        <taxon>Arundinoideae</taxon>
        <taxon>Arundineae</taxon>
        <taxon>Arundo</taxon>
    </lineage>
</organism>
<evidence type="ECO:0000313" key="1">
    <source>
        <dbReference type="EMBL" id="JAE14443.1"/>
    </source>
</evidence>